<evidence type="ECO:0000313" key="7">
    <source>
        <dbReference type="EMBL" id="MDC5696046.1"/>
    </source>
</evidence>
<accession>A0ABT5GED1</accession>
<comment type="caution">
    <text evidence="7">The sequence shown here is derived from an EMBL/GenBank/DDBJ whole genome shotgun (WGS) entry which is preliminary data.</text>
</comment>
<feature type="transmembrane region" description="Helical" evidence="5">
    <location>
        <begin position="271"/>
        <end position="288"/>
    </location>
</feature>
<feature type="transmembrane region" description="Helical" evidence="5">
    <location>
        <begin position="78"/>
        <end position="96"/>
    </location>
</feature>
<evidence type="ECO:0000256" key="3">
    <source>
        <dbReference type="ARBA" id="ARBA00022989"/>
    </source>
</evidence>
<comment type="subcellular location">
    <subcellularLocation>
        <location evidence="1">Membrane</location>
        <topology evidence="1">Multi-pass membrane protein</topology>
    </subcellularLocation>
</comment>
<feature type="transmembrane region" description="Helical" evidence="5">
    <location>
        <begin position="249"/>
        <end position="265"/>
    </location>
</feature>
<dbReference type="EMBL" id="JAPFQL010000005">
    <property type="protein sequence ID" value="MDC5696046.1"/>
    <property type="molecule type" value="Genomic_DNA"/>
</dbReference>
<feature type="transmembrane region" description="Helical" evidence="5">
    <location>
        <begin position="27"/>
        <end position="44"/>
    </location>
</feature>
<reference evidence="7 8" key="1">
    <citation type="submission" date="2022-11" db="EMBL/GenBank/DDBJ databases">
        <title>Anaerobic phenanthrene biodegradation by a DNRA strain PheN6.</title>
        <authorList>
            <person name="Zhang Z."/>
        </authorList>
    </citation>
    <scope>NUCLEOTIDE SEQUENCE [LARGE SCALE GENOMIC DNA]</scope>
    <source>
        <strain evidence="7 8">PheN6</strain>
    </source>
</reference>
<evidence type="ECO:0000313" key="8">
    <source>
        <dbReference type="Proteomes" id="UP001150259"/>
    </source>
</evidence>
<name>A0ABT5GED1_9MICO</name>
<proteinExistence type="predicted"/>
<protein>
    <submittedName>
        <fullName evidence="7">FUSC family protein</fullName>
    </submittedName>
</protein>
<dbReference type="Proteomes" id="UP001150259">
    <property type="component" value="Unassembled WGS sequence"/>
</dbReference>
<evidence type="ECO:0000259" key="6">
    <source>
        <dbReference type="Pfam" id="PF13515"/>
    </source>
</evidence>
<feature type="transmembrane region" description="Helical" evidence="5">
    <location>
        <begin position="323"/>
        <end position="340"/>
    </location>
</feature>
<dbReference type="Pfam" id="PF13515">
    <property type="entry name" value="FUSC_2"/>
    <property type="match status" value="1"/>
</dbReference>
<keyword evidence="4 5" id="KW-0472">Membrane</keyword>
<dbReference type="InterPro" id="IPR049453">
    <property type="entry name" value="Memb_transporter_dom"/>
</dbReference>
<dbReference type="RefSeq" id="WP_272460624.1">
    <property type="nucleotide sequence ID" value="NZ_JAPFQL010000005.1"/>
</dbReference>
<evidence type="ECO:0000256" key="1">
    <source>
        <dbReference type="ARBA" id="ARBA00004141"/>
    </source>
</evidence>
<gene>
    <name evidence="7" type="ORF">OO014_02165</name>
</gene>
<sequence length="358" mass="37168">MAPSDAPLRHVGRSLVTLGPHRGAHRVALRAGISVLVPLLLLVLLGRTDLTPYAAFGAFTSLYGRAHPHAERTGMQAIAGLALVVSVTLGVAVSLAPASHWLVVPVGALLAAWGSITSDAYQWHPPGPLFLVFGFAVCAMVPATPTDLLVAPAVAAASAAFSLLIGHVGALRDPRSWARPSLPRPRFRDALDPIGSRAHLLRYVVALTISGTIATALGWEHPYWAMVASVVVLAGPDFASRLARGTQRVVGTLLGVAVAAVVLTVSPHEGAGAVFVVAGLQVLAELFVGRNYALALLFVTPLALMMGQLVAPSPVESLLRDRLLETVLGAVVAMVVLLVVPDRLPRRSARSAGGSAPG</sequence>
<feature type="transmembrane region" description="Helical" evidence="5">
    <location>
        <begin position="223"/>
        <end position="242"/>
    </location>
</feature>
<evidence type="ECO:0000256" key="4">
    <source>
        <dbReference type="ARBA" id="ARBA00023136"/>
    </source>
</evidence>
<evidence type="ECO:0000256" key="5">
    <source>
        <dbReference type="SAM" id="Phobius"/>
    </source>
</evidence>
<feature type="transmembrane region" description="Helical" evidence="5">
    <location>
        <begin position="150"/>
        <end position="171"/>
    </location>
</feature>
<keyword evidence="3 5" id="KW-1133">Transmembrane helix</keyword>
<organism evidence="7 8">
    <name type="scientific">Intrasporangium calvum</name>
    <dbReference type="NCBI Taxonomy" id="53358"/>
    <lineage>
        <taxon>Bacteria</taxon>
        <taxon>Bacillati</taxon>
        <taxon>Actinomycetota</taxon>
        <taxon>Actinomycetes</taxon>
        <taxon>Micrococcales</taxon>
        <taxon>Intrasporangiaceae</taxon>
        <taxon>Intrasporangium</taxon>
    </lineage>
</organism>
<keyword evidence="8" id="KW-1185">Reference proteome</keyword>
<evidence type="ECO:0000256" key="2">
    <source>
        <dbReference type="ARBA" id="ARBA00022692"/>
    </source>
</evidence>
<feature type="domain" description="Integral membrane bound transporter" evidence="6">
    <location>
        <begin position="210"/>
        <end position="336"/>
    </location>
</feature>
<keyword evidence="2 5" id="KW-0812">Transmembrane</keyword>
<feature type="transmembrane region" description="Helical" evidence="5">
    <location>
        <begin position="293"/>
        <end position="311"/>
    </location>
</feature>
<feature type="transmembrane region" description="Helical" evidence="5">
    <location>
        <begin position="200"/>
        <end position="217"/>
    </location>
</feature>
<feature type="transmembrane region" description="Helical" evidence="5">
    <location>
        <begin position="102"/>
        <end position="121"/>
    </location>
</feature>